<dbReference type="AlphaFoldDB" id="A0A437KW50"/>
<reference evidence="1 2" key="1">
    <citation type="submission" date="2019-01" db="EMBL/GenBank/DDBJ databases">
        <authorList>
            <person name="Chen W.-M."/>
        </authorList>
    </citation>
    <scope>NUCLEOTIDE SEQUENCE [LARGE SCALE GENOMIC DNA]</scope>
    <source>
        <strain evidence="1 2">BBQ-12</strain>
    </source>
</reference>
<dbReference type="EMBL" id="SACJ01000004">
    <property type="protein sequence ID" value="RVT76628.1"/>
    <property type="molecule type" value="Genomic_DNA"/>
</dbReference>
<evidence type="ECO:0000313" key="2">
    <source>
        <dbReference type="Proteomes" id="UP000285211"/>
    </source>
</evidence>
<proteinExistence type="predicted"/>
<protein>
    <submittedName>
        <fullName evidence="1">Uncharacterized protein</fullName>
    </submittedName>
</protein>
<comment type="caution">
    <text evidence="1">The sequence shown here is derived from an EMBL/GenBank/DDBJ whole genome shotgun (WGS) entry which is preliminary data.</text>
</comment>
<keyword evidence="2" id="KW-1185">Reference proteome</keyword>
<dbReference type="Proteomes" id="UP000285211">
    <property type="component" value="Unassembled WGS sequence"/>
</dbReference>
<dbReference type="OrthoDB" id="9827394at2"/>
<accession>A0A437KW50</accession>
<sequence length="281" mass="33677">MKDAINSNEDIEFIKKLYLKELSFDLENSKNKGHAFYDNYQILLKLQPKSEKYNYILYHSLFDSLEYLSTIKNSSQDEWKIWRRRLVNNKENVGIFGDIFELYMNWTLVQKKITYKKSERPDFSINYNNKEIYIECTSAQFNFDKVPTKNQILKKLKSVIRGKMIKEYMNSSTALFIDITNLNYHSKNINLTLENELIFQTLIELDEELKKKQINPNKSFGLICFLYFDYSIDDNNETHYTCNTLPHFKRQEADENLIDFMEKNLIPKFNKIISHNPKFNH</sequence>
<gene>
    <name evidence="1" type="ORF">EOD40_08990</name>
</gene>
<evidence type="ECO:0000313" key="1">
    <source>
        <dbReference type="EMBL" id="RVT76628.1"/>
    </source>
</evidence>
<organism evidence="1 2">
    <name type="scientific">Flavobacterium sufflavum</name>
    <dbReference type="NCBI Taxonomy" id="1921138"/>
    <lineage>
        <taxon>Bacteria</taxon>
        <taxon>Pseudomonadati</taxon>
        <taxon>Bacteroidota</taxon>
        <taxon>Flavobacteriia</taxon>
        <taxon>Flavobacteriales</taxon>
        <taxon>Flavobacteriaceae</taxon>
        <taxon>Flavobacterium</taxon>
    </lineage>
</organism>
<dbReference type="RefSeq" id="WP_128194754.1">
    <property type="nucleotide sequence ID" value="NZ_SACJ01000004.1"/>
</dbReference>
<name>A0A437KW50_9FLAO</name>